<organism evidence="1">
    <name type="scientific">marine sediment metagenome</name>
    <dbReference type="NCBI Taxonomy" id="412755"/>
    <lineage>
        <taxon>unclassified sequences</taxon>
        <taxon>metagenomes</taxon>
        <taxon>ecological metagenomes</taxon>
    </lineage>
</organism>
<accession>A0A0F9AEW9</accession>
<dbReference type="AlphaFoldDB" id="A0A0F9AEW9"/>
<protein>
    <submittedName>
        <fullName evidence="1">Uncharacterized protein</fullName>
    </submittedName>
</protein>
<reference evidence="1" key="1">
    <citation type="journal article" date="2015" name="Nature">
        <title>Complex archaea that bridge the gap between prokaryotes and eukaryotes.</title>
        <authorList>
            <person name="Spang A."/>
            <person name="Saw J.H."/>
            <person name="Jorgensen S.L."/>
            <person name="Zaremba-Niedzwiedzka K."/>
            <person name="Martijn J."/>
            <person name="Lind A.E."/>
            <person name="van Eijk R."/>
            <person name="Schleper C."/>
            <person name="Guy L."/>
            <person name="Ettema T.J."/>
        </authorList>
    </citation>
    <scope>NUCLEOTIDE SEQUENCE</scope>
</reference>
<dbReference type="EMBL" id="LAZR01055165">
    <property type="protein sequence ID" value="KKK76994.1"/>
    <property type="molecule type" value="Genomic_DNA"/>
</dbReference>
<comment type="caution">
    <text evidence="1">The sequence shown here is derived from an EMBL/GenBank/DDBJ whole genome shotgun (WGS) entry which is preliminary data.</text>
</comment>
<evidence type="ECO:0000313" key="1">
    <source>
        <dbReference type="EMBL" id="KKK76994.1"/>
    </source>
</evidence>
<name>A0A0F9AEW9_9ZZZZ</name>
<proteinExistence type="predicted"/>
<gene>
    <name evidence="1" type="ORF">LCGC14_2858070</name>
</gene>
<feature type="non-terminal residue" evidence="1">
    <location>
        <position position="1"/>
    </location>
</feature>
<sequence>MGLAYSFRDGDWPRLRQIIQKLSSLKVGPESTPVFAGLTINGDLVVTGDITTQSALIIDDADSVSAVLTMDGTANAPGTLTYNSDEEIFTFDQELIVAASNFRIVDGTGASVNLHFETTGDDGLFTYTAATDVLSFNKALTVTGDFTANTLTVTEPTQDWTFGNTVRERLH</sequence>